<dbReference type="SMART" id="SM00205">
    <property type="entry name" value="THN"/>
    <property type="match status" value="1"/>
</dbReference>
<evidence type="ECO:0000256" key="2">
    <source>
        <dbReference type="SAM" id="Phobius"/>
    </source>
</evidence>
<keyword evidence="2" id="KW-0472">Membrane</keyword>
<feature type="region of interest" description="Disordered" evidence="1">
    <location>
        <begin position="383"/>
        <end position="416"/>
    </location>
</feature>
<dbReference type="PANTHER" id="PTHR31013">
    <property type="entry name" value="THAUMATIN FAMILY PROTEIN-RELATED"/>
    <property type="match status" value="1"/>
</dbReference>
<feature type="chain" id="PRO_5015670526" description="Osmotin, thaumatin-like protein" evidence="3">
    <location>
        <begin position="18"/>
        <end position="416"/>
    </location>
</feature>
<dbReference type="Gene3D" id="2.60.110.10">
    <property type="entry name" value="Thaumatin"/>
    <property type="match status" value="1"/>
</dbReference>
<dbReference type="Proteomes" id="UP000237144">
    <property type="component" value="Unassembled WGS sequence"/>
</dbReference>
<dbReference type="OrthoDB" id="430315at2759"/>
<dbReference type="PANTHER" id="PTHR31013:SF2">
    <property type="entry name" value="THAUMATIN-LIKE PROTEIN"/>
    <property type="match status" value="1"/>
</dbReference>
<organism evidence="4 5">
    <name type="scientific">Rhodotorula taiwanensis</name>
    <dbReference type="NCBI Taxonomy" id="741276"/>
    <lineage>
        <taxon>Eukaryota</taxon>
        <taxon>Fungi</taxon>
        <taxon>Dikarya</taxon>
        <taxon>Basidiomycota</taxon>
        <taxon>Pucciniomycotina</taxon>
        <taxon>Microbotryomycetes</taxon>
        <taxon>Sporidiobolales</taxon>
        <taxon>Sporidiobolaceae</taxon>
        <taxon>Rhodotorula</taxon>
    </lineage>
</organism>
<evidence type="ECO:0008006" key="6">
    <source>
        <dbReference type="Google" id="ProtNLM"/>
    </source>
</evidence>
<dbReference type="Pfam" id="PF00314">
    <property type="entry name" value="Thaumatin"/>
    <property type="match status" value="1"/>
</dbReference>
<keyword evidence="5" id="KW-1185">Reference proteome</keyword>
<evidence type="ECO:0000313" key="5">
    <source>
        <dbReference type="Proteomes" id="UP000237144"/>
    </source>
</evidence>
<keyword evidence="2" id="KW-1133">Transmembrane helix</keyword>
<name>A0A2S5AZD7_9BASI</name>
<keyword evidence="3" id="KW-0732">Signal</keyword>
<evidence type="ECO:0000256" key="1">
    <source>
        <dbReference type="SAM" id="MobiDB-lite"/>
    </source>
</evidence>
<dbReference type="InterPro" id="IPR037176">
    <property type="entry name" value="Osmotin/thaumatin-like_sf"/>
</dbReference>
<feature type="signal peptide" evidence="3">
    <location>
        <begin position="1"/>
        <end position="17"/>
    </location>
</feature>
<keyword evidence="2" id="KW-0812">Transmembrane</keyword>
<accession>A0A2S5AZD7</accession>
<dbReference type="AlphaFoldDB" id="A0A2S5AZD7"/>
<comment type="caution">
    <text evidence="4">The sequence shown here is derived from an EMBL/GenBank/DDBJ whole genome shotgun (WGS) entry which is preliminary data.</text>
</comment>
<dbReference type="InterPro" id="IPR001938">
    <property type="entry name" value="Thaumatin"/>
</dbReference>
<dbReference type="EMBL" id="PJQD01000169">
    <property type="protein sequence ID" value="POY69908.1"/>
    <property type="molecule type" value="Genomic_DNA"/>
</dbReference>
<protein>
    <recommendedName>
        <fullName evidence="6">Osmotin, thaumatin-like protein</fullName>
    </recommendedName>
</protein>
<reference evidence="4 5" key="1">
    <citation type="journal article" date="2018" name="Front. Microbiol.">
        <title>Prospects for Fungal Bioremediation of Acidic Radioactive Waste Sites: Characterization and Genome Sequence of Rhodotorula taiwanensis MD1149.</title>
        <authorList>
            <person name="Tkavc R."/>
            <person name="Matrosova V.Y."/>
            <person name="Grichenko O.E."/>
            <person name="Gostincar C."/>
            <person name="Volpe R.P."/>
            <person name="Klimenkova P."/>
            <person name="Gaidamakova E.K."/>
            <person name="Zhou C.E."/>
            <person name="Stewart B.J."/>
            <person name="Lyman M.G."/>
            <person name="Malfatti S.A."/>
            <person name="Rubinfeld B."/>
            <person name="Courtot M."/>
            <person name="Singh J."/>
            <person name="Dalgard C.L."/>
            <person name="Hamilton T."/>
            <person name="Frey K.G."/>
            <person name="Gunde-Cimerman N."/>
            <person name="Dugan L."/>
            <person name="Daly M.J."/>
        </authorList>
    </citation>
    <scope>NUCLEOTIDE SEQUENCE [LARGE SCALE GENOMIC DNA]</scope>
    <source>
        <strain evidence="4 5">MD1149</strain>
    </source>
</reference>
<dbReference type="PROSITE" id="PS51367">
    <property type="entry name" value="THAUMATIN_2"/>
    <property type="match status" value="1"/>
</dbReference>
<evidence type="ECO:0000256" key="3">
    <source>
        <dbReference type="SAM" id="SignalP"/>
    </source>
</evidence>
<gene>
    <name evidence="4" type="ORF">BMF94_7088</name>
</gene>
<proteinExistence type="predicted"/>
<feature type="transmembrane region" description="Helical" evidence="2">
    <location>
        <begin position="345"/>
        <end position="366"/>
    </location>
</feature>
<dbReference type="PRINTS" id="PR00347">
    <property type="entry name" value="THAUMATIN"/>
</dbReference>
<sequence length="416" mass="43569">MLLLSSLFAAACALATAQRQFVVVNNCKETLWPALTNQGDPSTRTYSGIRGWEAPPGHVQQLSLPSNWNGRIWPRRHCQFDGTGRGSCLSGNCAGGLNCGDNEGDFLSLGEWNLNSWGGLDFYDLSFVAGFNIPMSIAPDGCQALTCSQDLNTICPDERMRQRDAAGNVIGCKSACMAGINAGIPSMNCCSGIYESIPACVPSGVDYYDIFKPVCPSAYWYRRKAHLSRTIASTARDQRDGNPQVDWACQAGTNPKYTVTLGPTDGAKVGKTNVAVDNESASAAGGKSSSATSTATGAAKTVGSASAISSASSSSASSDAASATSTAEATSGSADGKILGLSKPIFFSIVAVAGAIVVGVIACFACRRSRSRSAVAATATVPVADNELGMSDSEEEQREKRNRRRYSEDGSPLLRR</sequence>
<dbReference type="SUPFAM" id="SSF49870">
    <property type="entry name" value="Osmotin, thaumatin-like protein"/>
    <property type="match status" value="1"/>
</dbReference>
<evidence type="ECO:0000313" key="4">
    <source>
        <dbReference type="EMBL" id="POY69908.1"/>
    </source>
</evidence>